<organism evidence="4 5">
    <name type="scientific">Rotaria magnacalcarata</name>
    <dbReference type="NCBI Taxonomy" id="392030"/>
    <lineage>
        <taxon>Eukaryota</taxon>
        <taxon>Metazoa</taxon>
        <taxon>Spiralia</taxon>
        <taxon>Gnathifera</taxon>
        <taxon>Rotifera</taxon>
        <taxon>Eurotatoria</taxon>
        <taxon>Bdelloidea</taxon>
        <taxon>Philodinida</taxon>
        <taxon>Philodinidae</taxon>
        <taxon>Rotaria</taxon>
    </lineage>
</organism>
<comment type="caution">
    <text evidence="4">The sequence shown here is derived from an EMBL/GenBank/DDBJ whole genome shotgun (WGS) entry which is preliminary data.</text>
</comment>
<dbReference type="SUPFAM" id="SSF52540">
    <property type="entry name" value="P-loop containing nucleoside triphosphate hydrolases"/>
    <property type="match status" value="1"/>
</dbReference>
<dbReference type="Proteomes" id="UP000663855">
    <property type="component" value="Unassembled WGS sequence"/>
</dbReference>
<dbReference type="InterPro" id="IPR050130">
    <property type="entry name" value="ClpA_ClpB"/>
</dbReference>
<dbReference type="AlphaFoldDB" id="A0A815QT16"/>
<reference evidence="4" key="1">
    <citation type="submission" date="2021-02" db="EMBL/GenBank/DDBJ databases">
        <authorList>
            <person name="Nowell W R."/>
        </authorList>
    </citation>
    <scope>NUCLEOTIDE SEQUENCE</scope>
</reference>
<gene>
    <name evidence="4" type="ORF">CJN711_LOCUS25457</name>
</gene>
<dbReference type="InterPro" id="IPR027417">
    <property type="entry name" value="P-loop_NTPase"/>
</dbReference>
<protein>
    <submittedName>
        <fullName evidence="4">Uncharacterized protein</fullName>
    </submittedName>
</protein>
<keyword evidence="1" id="KW-0547">Nucleotide-binding</keyword>
<keyword evidence="2" id="KW-0067">ATP-binding</keyword>
<proteinExistence type="predicted"/>
<dbReference type="EMBL" id="CAJNOV010011874">
    <property type="protein sequence ID" value="CAF1467358.1"/>
    <property type="molecule type" value="Genomic_DNA"/>
</dbReference>
<evidence type="ECO:0000313" key="4">
    <source>
        <dbReference type="EMBL" id="CAF1467358.1"/>
    </source>
</evidence>
<feature type="compositionally biased region" description="Basic residues" evidence="3">
    <location>
        <begin position="1"/>
        <end position="11"/>
    </location>
</feature>
<feature type="region of interest" description="Disordered" evidence="3">
    <location>
        <begin position="1"/>
        <end position="27"/>
    </location>
</feature>
<evidence type="ECO:0000256" key="1">
    <source>
        <dbReference type="ARBA" id="ARBA00022741"/>
    </source>
</evidence>
<evidence type="ECO:0000256" key="3">
    <source>
        <dbReference type="SAM" id="MobiDB-lite"/>
    </source>
</evidence>
<evidence type="ECO:0000256" key="2">
    <source>
        <dbReference type="ARBA" id="ARBA00022840"/>
    </source>
</evidence>
<dbReference type="GO" id="GO:0016887">
    <property type="term" value="F:ATP hydrolysis activity"/>
    <property type="evidence" value="ECO:0007669"/>
    <property type="project" value="TreeGrafter"/>
</dbReference>
<dbReference type="GO" id="GO:0005737">
    <property type="term" value="C:cytoplasm"/>
    <property type="evidence" value="ECO:0007669"/>
    <property type="project" value="TreeGrafter"/>
</dbReference>
<sequence length="445" mass="49985">MLKEKGKRKSNKSKDEPPAKKTRTTAGGHVIVPDEAYGITYKSIETDSVSSCHFILIDGQVKKQPFAYLSHYSIEYEGKEYGALQAAVDIINSIAENMITFAATTNVEFEIHEIKITRLIVAGGVDDDKGFIRDGFLLINTGHVTIIDKPSQNHRKHLWNELRGKISIIPSITYLLSDDDEDRGFLNEVVVDPPGLLIQYSCISKIMILGTEWIGEPNTFPIASITVDLSQDNADLSWVLQMKEIEAASTALQSNLNDLAGVHQILKVSNRTESLAYLQSVKLTLLLASCHDLTNDAQANKFHFNNRYNQEIHHCIHVLSRITENHVVLVDEHSFGNNAIVEGLAQLIVQNNVPDTLPKHLLALNVKAFFAGTSSYAEFEDRLKLLFKKIEISNGNIILYLKEIHLVFGTEISESIMYAEKFLKLMLTRDKWRFMGVGQEVHVLI</sequence>
<accession>A0A815QT16</accession>
<dbReference type="GO" id="GO:0005524">
    <property type="term" value="F:ATP binding"/>
    <property type="evidence" value="ECO:0007669"/>
    <property type="project" value="UniProtKB-KW"/>
</dbReference>
<name>A0A815QT16_9BILA</name>
<dbReference type="PANTHER" id="PTHR11638">
    <property type="entry name" value="ATP-DEPENDENT CLP PROTEASE"/>
    <property type="match status" value="1"/>
</dbReference>
<dbReference type="GO" id="GO:0034605">
    <property type="term" value="P:cellular response to heat"/>
    <property type="evidence" value="ECO:0007669"/>
    <property type="project" value="TreeGrafter"/>
</dbReference>
<evidence type="ECO:0000313" key="5">
    <source>
        <dbReference type="Proteomes" id="UP000663855"/>
    </source>
</evidence>
<dbReference type="PANTHER" id="PTHR11638:SF18">
    <property type="entry name" value="HEAT SHOCK PROTEIN 104"/>
    <property type="match status" value="1"/>
</dbReference>
<dbReference type="Gene3D" id="3.40.50.300">
    <property type="entry name" value="P-loop containing nucleotide triphosphate hydrolases"/>
    <property type="match status" value="1"/>
</dbReference>